<reference evidence="2 3" key="1">
    <citation type="journal article" date="2021" name="Sci. Rep.">
        <title>Genome sequencing of the multicellular alga Astrephomene provides insights into convergent evolution of germ-soma differentiation.</title>
        <authorList>
            <person name="Yamashita S."/>
            <person name="Yamamoto K."/>
            <person name="Matsuzaki R."/>
            <person name="Suzuki S."/>
            <person name="Yamaguchi H."/>
            <person name="Hirooka S."/>
            <person name="Minakuchi Y."/>
            <person name="Miyagishima S."/>
            <person name="Kawachi M."/>
            <person name="Toyoda A."/>
            <person name="Nozaki H."/>
        </authorList>
    </citation>
    <scope>NUCLEOTIDE SEQUENCE [LARGE SCALE GENOMIC DNA]</scope>
    <source>
        <strain evidence="2 3">NIES-4017</strain>
    </source>
</reference>
<dbReference type="CDD" id="cd13395">
    <property type="entry name" value="ASKHA_NBD_Arp4_ACTL6-like"/>
    <property type="match status" value="1"/>
</dbReference>
<evidence type="ECO:0000313" key="2">
    <source>
        <dbReference type="EMBL" id="GFR43200.1"/>
    </source>
</evidence>
<dbReference type="InterPro" id="IPR043129">
    <property type="entry name" value="ATPase_NBD"/>
</dbReference>
<name>A0AAD3DJU8_9CHLO</name>
<dbReference type="Gene3D" id="3.90.640.10">
    <property type="entry name" value="Actin, Chain A, domain 4"/>
    <property type="match status" value="1"/>
</dbReference>
<dbReference type="PRINTS" id="PR00190">
    <property type="entry name" value="ACTIN"/>
</dbReference>
<dbReference type="Pfam" id="PF00022">
    <property type="entry name" value="Actin"/>
    <property type="match status" value="1"/>
</dbReference>
<dbReference type="Proteomes" id="UP001054857">
    <property type="component" value="Unassembled WGS sequence"/>
</dbReference>
<dbReference type="SMART" id="SM00268">
    <property type="entry name" value="ACTIN"/>
    <property type="match status" value="1"/>
</dbReference>
<keyword evidence="3" id="KW-1185">Reference proteome</keyword>
<gene>
    <name evidence="2" type="ORF">Agub_g4238</name>
</gene>
<dbReference type="EMBL" id="BMAR01000005">
    <property type="protein sequence ID" value="GFR43200.1"/>
    <property type="molecule type" value="Genomic_DNA"/>
</dbReference>
<dbReference type="PANTHER" id="PTHR11937">
    <property type="entry name" value="ACTIN"/>
    <property type="match status" value="1"/>
</dbReference>
<dbReference type="FunFam" id="3.30.420.40:FF:000050">
    <property type="entry name" value="Actin, alpha skeletal muscle"/>
    <property type="match status" value="1"/>
</dbReference>
<dbReference type="AlphaFoldDB" id="A0AAD3DJU8"/>
<evidence type="ECO:0008006" key="4">
    <source>
        <dbReference type="Google" id="ProtNLM"/>
    </source>
</evidence>
<dbReference type="FunFam" id="3.30.420.40:FF:000058">
    <property type="entry name" value="Putative actin-related protein 5"/>
    <property type="match status" value="1"/>
</dbReference>
<comment type="similarity">
    <text evidence="1">Belongs to the actin family.</text>
</comment>
<dbReference type="Gene3D" id="3.30.420.40">
    <property type="match status" value="2"/>
</dbReference>
<proteinExistence type="inferred from homology"/>
<dbReference type="SUPFAM" id="SSF53067">
    <property type="entry name" value="Actin-like ATPase domain"/>
    <property type="match status" value="2"/>
</dbReference>
<organism evidence="2 3">
    <name type="scientific">Astrephomene gubernaculifera</name>
    <dbReference type="NCBI Taxonomy" id="47775"/>
    <lineage>
        <taxon>Eukaryota</taxon>
        <taxon>Viridiplantae</taxon>
        <taxon>Chlorophyta</taxon>
        <taxon>core chlorophytes</taxon>
        <taxon>Chlorophyceae</taxon>
        <taxon>CS clade</taxon>
        <taxon>Chlamydomonadales</taxon>
        <taxon>Astrephomenaceae</taxon>
        <taxon>Astrephomene</taxon>
    </lineage>
</organism>
<protein>
    <recommendedName>
        <fullName evidence="4">Actin-related protein 4</fullName>
    </recommendedName>
</protein>
<evidence type="ECO:0000313" key="3">
    <source>
        <dbReference type="Proteomes" id="UP001054857"/>
    </source>
</evidence>
<dbReference type="InterPro" id="IPR004000">
    <property type="entry name" value="Actin"/>
</dbReference>
<evidence type="ECO:0000256" key="1">
    <source>
        <dbReference type="RuleBase" id="RU000487"/>
    </source>
</evidence>
<accession>A0AAD3DJU8</accession>
<comment type="caution">
    <text evidence="2">The sequence shown here is derived from an EMBL/GenBank/DDBJ whole genome shotgun (WGS) entry which is preliminary data.</text>
</comment>
<sequence>MSNNIYGGDEVNALVLDLGTHAFKAGYSGDDTPKAVFPSMVGIHSELGASNGMEVDGGAGRPPGARKLSVGYQALSAKQLDMEVQSPFGPDDLYSDWELVEALYNHAIRDRLSVKPEEFALLLAEPTHNSRAARERLVELVFEGFQAPACFVARSAMLSAFATARQTALVVDVGYRAATAAAVQDGYVLQKTVSRTPIAGQLLNHAAQAVADAKYTPIQPRFAFKRQQVQPGGEFQVVPVDTTGVTPSFRAYHVEQAASDMKEGVCRTSETRFVQAEGVNVPTVVYELPDGQELYLGPERFRMTELFFQPTSISNFKGLSLPPETRSVPEVVIDAVNKCDVDLRKDMYSGAILTGGTSLIAGFKERLEKEVSDLSPPAAKVKMVAAANNMERRFSTWIGGSILSSLGSFQQLWMSKKEYAEHGAPLINRKCP</sequence>